<sequence length="93" mass="10035">MTSKRIGRWSNASSDWLGTQAQDLSPLTLILAAFGPGVLALVVVQTGARYWTAVVAFVILEAAALLLVRRDYLRIRSAEDTPTPDKSVPPEPG</sequence>
<evidence type="ECO:0000313" key="2">
    <source>
        <dbReference type="EMBL" id="ELT43298.1"/>
    </source>
</evidence>
<name>L8TJ06_9MICC</name>
<evidence type="ECO:0000256" key="1">
    <source>
        <dbReference type="SAM" id="Phobius"/>
    </source>
</evidence>
<evidence type="ECO:0000313" key="3">
    <source>
        <dbReference type="Proteomes" id="UP000011189"/>
    </source>
</evidence>
<reference evidence="3" key="1">
    <citation type="journal article" date="2013" name="Genome Announc.">
        <title>Draft Genome Sequence of the 2-Chloro-4-Nitrophenol-Degrading Bacterium Arthrobacter sp. Strain SJCon.</title>
        <authorList>
            <person name="Vikram S."/>
            <person name="Kumar S."/>
            <person name="Vaidya B."/>
            <person name="Pinnaka A.K."/>
            <person name="Raghava G.P."/>
        </authorList>
    </citation>
    <scope>NUCLEOTIDE SEQUENCE [LARGE SCALE GENOMIC DNA]</scope>
    <source>
        <strain evidence="3">SJCon</strain>
    </source>
</reference>
<keyword evidence="1" id="KW-1133">Transmembrane helix</keyword>
<protein>
    <submittedName>
        <fullName evidence="2">Uncharacterized protein</fullName>
    </submittedName>
</protein>
<dbReference type="EMBL" id="AOFD01000055">
    <property type="protein sequence ID" value="ELT43298.1"/>
    <property type="molecule type" value="Genomic_DNA"/>
</dbReference>
<keyword evidence="3" id="KW-1185">Reference proteome</keyword>
<dbReference type="AlphaFoldDB" id="L8TJ06"/>
<accession>L8TJ06</accession>
<keyword evidence="1" id="KW-0472">Membrane</keyword>
<keyword evidence="1" id="KW-0812">Transmembrane</keyword>
<organism evidence="2 3">
    <name type="scientific">Arthrobacter nitrophenolicus</name>
    <dbReference type="NCBI Taxonomy" id="683150"/>
    <lineage>
        <taxon>Bacteria</taxon>
        <taxon>Bacillati</taxon>
        <taxon>Actinomycetota</taxon>
        <taxon>Actinomycetes</taxon>
        <taxon>Micrococcales</taxon>
        <taxon>Micrococcaceae</taxon>
        <taxon>Arthrobacter</taxon>
    </lineage>
</organism>
<comment type="caution">
    <text evidence="2">The sequence shown here is derived from an EMBL/GenBank/DDBJ whole genome shotgun (WGS) entry which is preliminary data.</text>
</comment>
<feature type="transmembrane region" description="Helical" evidence="1">
    <location>
        <begin position="50"/>
        <end position="68"/>
    </location>
</feature>
<feature type="transmembrane region" description="Helical" evidence="1">
    <location>
        <begin position="24"/>
        <end position="44"/>
    </location>
</feature>
<gene>
    <name evidence="2" type="ORF">G205_19146</name>
</gene>
<dbReference type="Proteomes" id="UP000011189">
    <property type="component" value="Unassembled WGS sequence"/>
</dbReference>
<proteinExistence type="predicted"/>